<dbReference type="RefSeq" id="XP_040747357.1">
    <property type="nucleotide sequence ID" value="XM_040886101.1"/>
</dbReference>
<sequence>MSSFVNACCNTPPVTADYTPTGTAIQIGGTKIYLAGSTRSRFGIIFCYDIFGFHPNVYQYADLLGQAGFRIAMPDFLHDRPLTVSDLGNKDVFADFLMTRAGWAVNRDVFVKTRKVLADEGIKQIGAIGFCWGAKLVMGAIGENLGISAGCLVHPSALARTRRTFLEEFAQVKQRFEMSVRDRYEDMHHGPAQADRTVSFLAQVAGQ</sequence>
<dbReference type="PANTHER" id="PTHR47668">
    <property type="entry name" value="DIENELACTONE HYDROLASE FAMILY PROTEIN (AFU_ORTHOLOGUE AFUA_6G01940)"/>
    <property type="match status" value="1"/>
</dbReference>
<dbReference type="InterPro" id="IPR029058">
    <property type="entry name" value="AB_hydrolase_fold"/>
</dbReference>
<dbReference type="SUPFAM" id="SSF53474">
    <property type="entry name" value="alpha/beta-Hydrolases"/>
    <property type="match status" value="1"/>
</dbReference>
<dbReference type="Proteomes" id="UP000193922">
    <property type="component" value="Unassembled WGS sequence"/>
</dbReference>
<dbReference type="Gene3D" id="3.40.50.1820">
    <property type="entry name" value="alpha/beta hydrolase"/>
    <property type="match status" value="1"/>
</dbReference>
<dbReference type="PANTHER" id="PTHR47668:SF1">
    <property type="entry name" value="DIENELACTONE HYDROLASE DOMAIN-CONTAINING PROTEIN-RELATED"/>
    <property type="match status" value="1"/>
</dbReference>
<dbReference type="STRING" id="61395.A0A1Y1WLU2"/>
<evidence type="ECO:0000313" key="3">
    <source>
        <dbReference type="Proteomes" id="UP000193922"/>
    </source>
</evidence>
<accession>A0A1Y1WLU2</accession>
<dbReference type="GeneID" id="63802749"/>
<dbReference type="AlphaFoldDB" id="A0A1Y1WLU2"/>
<reference evidence="2 3" key="1">
    <citation type="submission" date="2016-07" db="EMBL/GenBank/DDBJ databases">
        <title>Pervasive Adenine N6-methylation of Active Genes in Fungi.</title>
        <authorList>
            <consortium name="DOE Joint Genome Institute"/>
            <person name="Mondo S.J."/>
            <person name="Dannebaum R.O."/>
            <person name="Kuo R.C."/>
            <person name="Labutti K."/>
            <person name="Haridas S."/>
            <person name="Kuo A."/>
            <person name="Salamov A."/>
            <person name="Ahrendt S.R."/>
            <person name="Lipzen A."/>
            <person name="Sullivan W."/>
            <person name="Andreopoulos W.B."/>
            <person name="Clum A."/>
            <person name="Lindquist E."/>
            <person name="Daum C."/>
            <person name="Ramamoorthy G.K."/>
            <person name="Gryganskyi A."/>
            <person name="Culley D."/>
            <person name="Magnuson J.K."/>
            <person name="James T.Y."/>
            <person name="O'Malley M.A."/>
            <person name="Stajich J.E."/>
            <person name="Spatafora J.W."/>
            <person name="Visel A."/>
            <person name="Grigoriev I.V."/>
        </authorList>
    </citation>
    <scope>NUCLEOTIDE SEQUENCE [LARGE SCALE GENOMIC DNA]</scope>
    <source>
        <strain evidence="2 3">ATCC 12442</strain>
    </source>
</reference>
<gene>
    <name evidence="2" type="ORF">DL89DRAFT_264101</name>
</gene>
<evidence type="ECO:0000259" key="1">
    <source>
        <dbReference type="Pfam" id="PF01738"/>
    </source>
</evidence>
<evidence type="ECO:0000313" key="2">
    <source>
        <dbReference type="EMBL" id="ORX74146.1"/>
    </source>
</evidence>
<comment type="caution">
    <text evidence="2">The sequence shown here is derived from an EMBL/GenBank/DDBJ whole genome shotgun (WGS) entry which is preliminary data.</text>
</comment>
<organism evidence="2 3">
    <name type="scientific">Linderina pennispora</name>
    <dbReference type="NCBI Taxonomy" id="61395"/>
    <lineage>
        <taxon>Eukaryota</taxon>
        <taxon>Fungi</taxon>
        <taxon>Fungi incertae sedis</taxon>
        <taxon>Zoopagomycota</taxon>
        <taxon>Kickxellomycotina</taxon>
        <taxon>Kickxellomycetes</taxon>
        <taxon>Kickxellales</taxon>
        <taxon>Kickxellaceae</taxon>
        <taxon>Linderina</taxon>
    </lineage>
</organism>
<protein>
    <recommendedName>
        <fullName evidence="1">Dienelactone hydrolase domain-containing protein</fullName>
    </recommendedName>
</protein>
<dbReference type="EMBL" id="MCFD01000001">
    <property type="protein sequence ID" value="ORX74146.1"/>
    <property type="molecule type" value="Genomic_DNA"/>
</dbReference>
<proteinExistence type="predicted"/>
<dbReference type="GO" id="GO:0016787">
    <property type="term" value="F:hydrolase activity"/>
    <property type="evidence" value="ECO:0007669"/>
    <property type="project" value="InterPro"/>
</dbReference>
<feature type="domain" description="Dienelactone hydrolase" evidence="1">
    <location>
        <begin position="33"/>
        <end position="158"/>
    </location>
</feature>
<dbReference type="InterPro" id="IPR002925">
    <property type="entry name" value="Dienelactn_hydro"/>
</dbReference>
<dbReference type="OrthoDB" id="17560at2759"/>
<keyword evidence="3" id="KW-1185">Reference proteome</keyword>
<dbReference type="Pfam" id="PF01738">
    <property type="entry name" value="DLH"/>
    <property type="match status" value="1"/>
</dbReference>
<name>A0A1Y1WLU2_9FUNG</name>